<dbReference type="InterPro" id="IPR055528">
    <property type="entry name" value="DUF7102"/>
</dbReference>
<dbReference type="InterPro" id="IPR057559">
    <property type="entry name" value="SAM_6"/>
</dbReference>
<dbReference type="Proteomes" id="UP000572817">
    <property type="component" value="Unassembled WGS sequence"/>
</dbReference>
<feature type="region of interest" description="Disordered" evidence="1">
    <location>
        <begin position="1"/>
        <end position="31"/>
    </location>
</feature>
<keyword evidence="5" id="KW-1185">Reference proteome</keyword>
<feature type="domain" description="DUF7102" evidence="2">
    <location>
        <begin position="466"/>
        <end position="626"/>
    </location>
</feature>
<dbReference type="EMBL" id="WWBZ02000012">
    <property type="protein sequence ID" value="KAF4310874.1"/>
    <property type="molecule type" value="Genomic_DNA"/>
</dbReference>
<dbReference type="AlphaFoldDB" id="A0A8H4J157"/>
<evidence type="ECO:0000259" key="3">
    <source>
        <dbReference type="Pfam" id="PF23395"/>
    </source>
</evidence>
<proteinExistence type="predicted"/>
<feature type="domain" description="SAM-like" evidence="3">
    <location>
        <begin position="640"/>
        <end position="712"/>
    </location>
</feature>
<evidence type="ECO:0008006" key="6">
    <source>
        <dbReference type="Google" id="ProtNLM"/>
    </source>
</evidence>
<evidence type="ECO:0000256" key="1">
    <source>
        <dbReference type="SAM" id="MobiDB-lite"/>
    </source>
</evidence>
<dbReference type="OrthoDB" id="3647246at2759"/>
<evidence type="ECO:0000259" key="2">
    <source>
        <dbReference type="Pfam" id="PF23394"/>
    </source>
</evidence>
<organism evidence="4 5">
    <name type="scientific">Botryosphaeria dothidea</name>
    <dbReference type="NCBI Taxonomy" id="55169"/>
    <lineage>
        <taxon>Eukaryota</taxon>
        <taxon>Fungi</taxon>
        <taxon>Dikarya</taxon>
        <taxon>Ascomycota</taxon>
        <taxon>Pezizomycotina</taxon>
        <taxon>Dothideomycetes</taxon>
        <taxon>Dothideomycetes incertae sedis</taxon>
        <taxon>Botryosphaeriales</taxon>
        <taxon>Botryosphaeriaceae</taxon>
        <taxon>Botryosphaeria</taxon>
    </lineage>
</organism>
<reference evidence="4" key="1">
    <citation type="submission" date="2020-04" db="EMBL/GenBank/DDBJ databases">
        <title>Genome Assembly and Annotation of Botryosphaeria dothidea sdau 11-99, a Latent Pathogen of Apple Fruit Ring Rot in China.</title>
        <authorList>
            <person name="Yu C."/>
            <person name="Diao Y."/>
            <person name="Lu Q."/>
            <person name="Zhao J."/>
            <person name="Cui S."/>
            <person name="Peng C."/>
            <person name="He B."/>
            <person name="Liu H."/>
        </authorList>
    </citation>
    <scope>NUCLEOTIDE SEQUENCE [LARGE SCALE GENOMIC DNA]</scope>
    <source>
        <strain evidence="4">Sdau11-99</strain>
    </source>
</reference>
<accession>A0A8H4J157</accession>
<dbReference type="Pfam" id="PF23395">
    <property type="entry name" value="SAM_6"/>
    <property type="match status" value="1"/>
</dbReference>
<gene>
    <name evidence="4" type="ORF">GTA08_BOTSDO13513</name>
</gene>
<feature type="compositionally biased region" description="Polar residues" evidence="1">
    <location>
        <begin position="20"/>
        <end position="29"/>
    </location>
</feature>
<evidence type="ECO:0000313" key="4">
    <source>
        <dbReference type="EMBL" id="KAF4310874.1"/>
    </source>
</evidence>
<feature type="region of interest" description="Disordered" evidence="1">
    <location>
        <begin position="420"/>
        <end position="463"/>
    </location>
</feature>
<dbReference type="Pfam" id="PF23394">
    <property type="entry name" value="DUF7102"/>
    <property type="match status" value="1"/>
</dbReference>
<protein>
    <recommendedName>
        <fullName evidence="6">Nucleoporin nup49 protein</fullName>
    </recommendedName>
</protein>
<feature type="compositionally biased region" description="Pro residues" evidence="1">
    <location>
        <begin position="1"/>
        <end position="11"/>
    </location>
</feature>
<name>A0A8H4J157_9PEZI</name>
<feature type="region of interest" description="Disordered" evidence="1">
    <location>
        <begin position="344"/>
        <end position="375"/>
    </location>
</feature>
<comment type="caution">
    <text evidence="4">The sequence shown here is derived from an EMBL/GenBank/DDBJ whole genome shotgun (WGS) entry which is preliminary data.</text>
</comment>
<evidence type="ECO:0000313" key="5">
    <source>
        <dbReference type="Proteomes" id="UP000572817"/>
    </source>
</evidence>
<sequence>MAEPVTPPLLPSDPVLTQVPDPSSSSPTGRVQLLSEATNSTAAEAEALEAKILHQDRIGTPEASGLKHFTEDPMLFDDIEDIEMEKSAPPVRSRRHAAELKVDAPLTPPSTLPSAFRSSAKGTKSVSFPDEMLEYVPHAAELPSKYENGNDVLDSENDFDAFFQEHVAPIAEKADRQVEHEQLQEVDTTKRVKVPCIDFEVLTAPWDECGLKPSLRRDGIATQLGAQRRLLSRCMLEELTVAPKWRESMKQQMGMLWNPLPNNLPKFSLTESIEDDAALNQIIGSSFLKDVGIVESGSLAWKLEGLRILDDTEDAEEISAWQFEPGNDIASLLQKRRLEIADNEEKQLPVPASKALPVPASGKKQRLNGSEPHKPLNNGDFMFGGLFSTSVSVAQFMHVHTGAALPEKIYKTAEQAYTANQPELTSRKDIEIQDEPANPGAEAKDTTNIRPLPAPPIPDDLPPKPFIISTSLLTRRRDLVRRIQTLYPSAKLIERDTDKPLSTTTRPSPSDPDIMLSPASGLLITTLQRIKQRPLPGQQTSASALSTFQTHIAQCSRKFAHLLVLVSESSISPLRALDARDCDTLATLNGFASTLRSGGAGVTVAYVPGGEDAIARWVVGAMAAYGRDEGELLAGGALHEEEGLWELFLRRAGMNAFAAQVVLARLKEGEVRRMRGEGVRGFGLVEFVRMGEAERREVFAEVVGGGEGLGGVGERVDRLWTTVRVG</sequence>
<feature type="compositionally biased region" description="Pro residues" evidence="1">
    <location>
        <begin position="452"/>
        <end position="463"/>
    </location>
</feature>